<organism evidence="2 3">
    <name type="scientific">Allorhodopirellula solitaria</name>
    <dbReference type="NCBI Taxonomy" id="2527987"/>
    <lineage>
        <taxon>Bacteria</taxon>
        <taxon>Pseudomonadati</taxon>
        <taxon>Planctomycetota</taxon>
        <taxon>Planctomycetia</taxon>
        <taxon>Pirellulales</taxon>
        <taxon>Pirellulaceae</taxon>
        <taxon>Allorhodopirellula</taxon>
    </lineage>
</organism>
<dbReference type="PROSITE" id="PS50987">
    <property type="entry name" value="HTH_ARSR_2"/>
    <property type="match status" value="1"/>
</dbReference>
<dbReference type="EMBL" id="SJPK01000025">
    <property type="protein sequence ID" value="TWT55505.1"/>
    <property type="molecule type" value="Genomic_DNA"/>
</dbReference>
<protein>
    <submittedName>
        <fullName evidence="2">Transcriptional repressor SdpR</fullName>
    </submittedName>
</protein>
<reference evidence="2 3" key="1">
    <citation type="submission" date="2019-02" db="EMBL/GenBank/DDBJ databases">
        <title>Deep-cultivation of Planctomycetes and their phenomic and genomic characterization uncovers novel biology.</title>
        <authorList>
            <person name="Wiegand S."/>
            <person name="Jogler M."/>
            <person name="Boedeker C."/>
            <person name="Pinto D."/>
            <person name="Vollmers J."/>
            <person name="Rivas-Marin E."/>
            <person name="Kohn T."/>
            <person name="Peeters S.H."/>
            <person name="Heuer A."/>
            <person name="Rast P."/>
            <person name="Oberbeckmann S."/>
            <person name="Bunk B."/>
            <person name="Jeske O."/>
            <person name="Meyerdierks A."/>
            <person name="Storesund J.E."/>
            <person name="Kallscheuer N."/>
            <person name="Luecker S."/>
            <person name="Lage O.M."/>
            <person name="Pohl T."/>
            <person name="Merkel B.J."/>
            <person name="Hornburger P."/>
            <person name="Mueller R.-W."/>
            <person name="Bruemmer F."/>
            <person name="Labrenz M."/>
            <person name="Spormann A.M."/>
            <person name="Op Den Camp H."/>
            <person name="Overmann J."/>
            <person name="Amann R."/>
            <person name="Jetten M.S.M."/>
            <person name="Mascher T."/>
            <person name="Medema M.H."/>
            <person name="Devos D.P."/>
            <person name="Kaster A.-K."/>
            <person name="Ovreas L."/>
            <person name="Rohde M."/>
            <person name="Galperin M.Y."/>
            <person name="Jogler C."/>
        </authorList>
    </citation>
    <scope>NUCLEOTIDE SEQUENCE [LARGE SCALE GENOMIC DNA]</scope>
    <source>
        <strain evidence="2 3">CA85</strain>
    </source>
</reference>
<dbReference type="NCBIfam" id="NF033788">
    <property type="entry name" value="HTH_metalloreg"/>
    <property type="match status" value="1"/>
</dbReference>
<evidence type="ECO:0000313" key="3">
    <source>
        <dbReference type="Proteomes" id="UP000318053"/>
    </source>
</evidence>
<evidence type="ECO:0000259" key="1">
    <source>
        <dbReference type="PROSITE" id="PS50987"/>
    </source>
</evidence>
<dbReference type="CDD" id="cd00090">
    <property type="entry name" value="HTH_ARSR"/>
    <property type="match status" value="1"/>
</dbReference>
<dbReference type="SUPFAM" id="SSF46785">
    <property type="entry name" value="Winged helix' DNA-binding domain"/>
    <property type="match status" value="1"/>
</dbReference>
<sequence>MFLAISRAADDARLVGSLLAGALPASSVTTGAVIAQYRVSPKDYLRYLSGAPIPSINADAHHPQHLTRKHSLTYHDFMKLSSDTVADAFVAISHPARRQMLDLLIEGPQPVNWIAGRFEMSRPAVSQHLRILRDAGLVADQRVGRERRYRLVPERLEPVHDWIRHYDRFWDERLKRLEEHLAKDTTK</sequence>
<keyword evidence="3" id="KW-1185">Reference proteome</keyword>
<evidence type="ECO:0000313" key="2">
    <source>
        <dbReference type="EMBL" id="TWT55505.1"/>
    </source>
</evidence>
<dbReference type="PRINTS" id="PR00778">
    <property type="entry name" value="HTHARSR"/>
</dbReference>
<dbReference type="InterPro" id="IPR011991">
    <property type="entry name" value="ArsR-like_HTH"/>
</dbReference>
<dbReference type="InterPro" id="IPR036388">
    <property type="entry name" value="WH-like_DNA-bd_sf"/>
</dbReference>
<gene>
    <name evidence="2" type="primary">sdpR</name>
    <name evidence="2" type="ORF">CA85_49180</name>
</gene>
<dbReference type="PANTHER" id="PTHR38600:SF2">
    <property type="entry name" value="SLL0088 PROTEIN"/>
    <property type="match status" value="1"/>
</dbReference>
<dbReference type="InterPro" id="IPR036390">
    <property type="entry name" value="WH_DNA-bd_sf"/>
</dbReference>
<dbReference type="Pfam" id="PF01022">
    <property type="entry name" value="HTH_5"/>
    <property type="match status" value="1"/>
</dbReference>
<comment type="caution">
    <text evidence="2">The sequence shown here is derived from an EMBL/GenBank/DDBJ whole genome shotgun (WGS) entry which is preliminary data.</text>
</comment>
<dbReference type="GO" id="GO:0003700">
    <property type="term" value="F:DNA-binding transcription factor activity"/>
    <property type="evidence" value="ECO:0007669"/>
    <property type="project" value="InterPro"/>
</dbReference>
<proteinExistence type="predicted"/>
<dbReference type="SMART" id="SM00418">
    <property type="entry name" value="HTH_ARSR"/>
    <property type="match status" value="1"/>
</dbReference>
<accession>A0A5C5X025</accession>
<dbReference type="Proteomes" id="UP000318053">
    <property type="component" value="Unassembled WGS sequence"/>
</dbReference>
<dbReference type="Gene3D" id="1.10.10.10">
    <property type="entry name" value="Winged helix-like DNA-binding domain superfamily/Winged helix DNA-binding domain"/>
    <property type="match status" value="1"/>
</dbReference>
<name>A0A5C5X025_9BACT</name>
<dbReference type="AlphaFoldDB" id="A0A5C5X025"/>
<dbReference type="RefSeq" id="WP_246113088.1">
    <property type="nucleotide sequence ID" value="NZ_SJPK01000025.1"/>
</dbReference>
<dbReference type="PANTHER" id="PTHR38600">
    <property type="entry name" value="TRANSCRIPTIONAL REGULATORY PROTEIN"/>
    <property type="match status" value="1"/>
</dbReference>
<dbReference type="InterPro" id="IPR001845">
    <property type="entry name" value="HTH_ArsR_DNA-bd_dom"/>
</dbReference>
<feature type="domain" description="HTH arsR-type" evidence="1">
    <location>
        <begin position="77"/>
        <end position="171"/>
    </location>
</feature>